<feature type="region of interest" description="Disordered" evidence="1">
    <location>
        <begin position="175"/>
        <end position="196"/>
    </location>
</feature>
<dbReference type="EMBL" id="KN121889">
    <property type="protein sequence ID" value="KFO35092.1"/>
    <property type="molecule type" value="Genomic_DNA"/>
</dbReference>
<dbReference type="AlphaFoldDB" id="A0A091DVH0"/>
<accession>A0A091DVH0</accession>
<evidence type="ECO:0000313" key="2">
    <source>
        <dbReference type="EMBL" id="KFO35092.1"/>
    </source>
</evidence>
<dbReference type="Proteomes" id="UP000028990">
    <property type="component" value="Unassembled WGS sequence"/>
</dbReference>
<organism evidence="2 3">
    <name type="scientific">Fukomys damarensis</name>
    <name type="common">Damaraland mole rat</name>
    <name type="synonym">Cryptomys damarensis</name>
    <dbReference type="NCBI Taxonomy" id="885580"/>
    <lineage>
        <taxon>Eukaryota</taxon>
        <taxon>Metazoa</taxon>
        <taxon>Chordata</taxon>
        <taxon>Craniata</taxon>
        <taxon>Vertebrata</taxon>
        <taxon>Euteleostomi</taxon>
        <taxon>Mammalia</taxon>
        <taxon>Eutheria</taxon>
        <taxon>Euarchontoglires</taxon>
        <taxon>Glires</taxon>
        <taxon>Rodentia</taxon>
        <taxon>Hystricomorpha</taxon>
        <taxon>Bathyergidae</taxon>
        <taxon>Fukomys</taxon>
    </lineage>
</organism>
<feature type="compositionally biased region" description="Basic and acidic residues" evidence="1">
    <location>
        <begin position="89"/>
        <end position="107"/>
    </location>
</feature>
<reference evidence="2 3" key="1">
    <citation type="submission" date="2013-11" db="EMBL/GenBank/DDBJ databases">
        <title>The Damaraland mole rat (Fukomys damarensis) genome and evolution of African mole rats.</title>
        <authorList>
            <person name="Gladyshev V.N."/>
            <person name="Fang X."/>
        </authorList>
    </citation>
    <scope>NUCLEOTIDE SEQUENCE [LARGE SCALE GENOMIC DNA]</scope>
    <source>
        <tissue evidence="2">Liver</tissue>
    </source>
</reference>
<sequence length="242" mass="26311">MSGGKVCLEAPVPHWARRTDGSEGKQAWPPLAPQFQLLVISNSDAERIRILSILFPCLSEFVREAVSGKRCLVTMVLYLVALAEGVGHETEHRAERRRRDPGKRSPSDVRMALGPAEKPGHSLANSTARTATGATRFTIILSLPQRALGFPVSSRSLPGTKAHGSAAFCVSLRGPDTTRGLRPPAPSAHSPHKRTISKDVLNARPPAQLQLTIHLDDFQGCQGDVDFGVYVHVHIFLEPQVK</sequence>
<name>A0A091DVH0_FUKDA</name>
<evidence type="ECO:0000256" key="1">
    <source>
        <dbReference type="SAM" id="MobiDB-lite"/>
    </source>
</evidence>
<proteinExistence type="predicted"/>
<protein>
    <submittedName>
        <fullName evidence="2">Uncharacterized protein</fullName>
    </submittedName>
</protein>
<gene>
    <name evidence="2" type="ORF">H920_03490</name>
</gene>
<evidence type="ECO:0000313" key="3">
    <source>
        <dbReference type="Proteomes" id="UP000028990"/>
    </source>
</evidence>
<keyword evidence="3" id="KW-1185">Reference proteome</keyword>
<feature type="region of interest" description="Disordered" evidence="1">
    <location>
        <begin position="89"/>
        <end position="125"/>
    </location>
</feature>